<dbReference type="RefSeq" id="XP_005774792.1">
    <property type="nucleotide sequence ID" value="XM_005774735.1"/>
</dbReference>
<sequence>MRGGGNLPCRRDSDAMMEANNIGAYPGVVVTDGHAVLPEGMTHLPAWALFNRTPLVSIGSSAFEGCFSLARE</sequence>
<dbReference type="GeneID" id="17267902"/>
<accession>A0A0D3JFS8</accession>
<dbReference type="KEGG" id="ehx:EMIHUDRAFT_240476"/>
<evidence type="ECO:0000313" key="1">
    <source>
        <dbReference type="EnsemblProtists" id="EOD22363"/>
    </source>
</evidence>
<evidence type="ECO:0000313" key="2">
    <source>
        <dbReference type="Proteomes" id="UP000013827"/>
    </source>
</evidence>
<protein>
    <submittedName>
        <fullName evidence="1">Uncharacterized protein</fullName>
    </submittedName>
</protein>
<organism evidence="1 2">
    <name type="scientific">Emiliania huxleyi (strain CCMP1516)</name>
    <dbReference type="NCBI Taxonomy" id="280463"/>
    <lineage>
        <taxon>Eukaryota</taxon>
        <taxon>Haptista</taxon>
        <taxon>Haptophyta</taxon>
        <taxon>Prymnesiophyceae</taxon>
        <taxon>Isochrysidales</taxon>
        <taxon>Noelaerhabdaceae</taxon>
        <taxon>Emiliania</taxon>
    </lineage>
</organism>
<dbReference type="HOGENOM" id="CLU_2727550_0_0_1"/>
<reference evidence="1" key="2">
    <citation type="submission" date="2024-10" db="UniProtKB">
        <authorList>
            <consortium name="EnsemblProtists"/>
        </authorList>
    </citation>
    <scope>IDENTIFICATION</scope>
</reference>
<dbReference type="AlphaFoldDB" id="A0A0D3JFS8"/>
<name>A0A0D3JFS8_EMIH1</name>
<reference evidence="2" key="1">
    <citation type="journal article" date="2013" name="Nature">
        <title>Pan genome of the phytoplankton Emiliania underpins its global distribution.</title>
        <authorList>
            <person name="Read B.A."/>
            <person name="Kegel J."/>
            <person name="Klute M.J."/>
            <person name="Kuo A."/>
            <person name="Lefebvre S.C."/>
            <person name="Maumus F."/>
            <person name="Mayer C."/>
            <person name="Miller J."/>
            <person name="Monier A."/>
            <person name="Salamov A."/>
            <person name="Young J."/>
            <person name="Aguilar M."/>
            <person name="Claverie J.M."/>
            <person name="Frickenhaus S."/>
            <person name="Gonzalez K."/>
            <person name="Herman E.K."/>
            <person name="Lin Y.C."/>
            <person name="Napier J."/>
            <person name="Ogata H."/>
            <person name="Sarno A.F."/>
            <person name="Shmutz J."/>
            <person name="Schroeder D."/>
            <person name="de Vargas C."/>
            <person name="Verret F."/>
            <person name="von Dassow P."/>
            <person name="Valentin K."/>
            <person name="Van de Peer Y."/>
            <person name="Wheeler G."/>
            <person name="Dacks J.B."/>
            <person name="Delwiche C.F."/>
            <person name="Dyhrman S.T."/>
            <person name="Glockner G."/>
            <person name="John U."/>
            <person name="Richards T."/>
            <person name="Worden A.Z."/>
            <person name="Zhang X."/>
            <person name="Grigoriev I.V."/>
            <person name="Allen A.E."/>
            <person name="Bidle K."/>
            <person name="Borodovsky M."/>
            <person name="Bowler C."/>
            <person name="Brownlee C."/>
            <person name="Cock J.M."/>
            <person name="Elias M."/>
            <person name="Gladyshev V.N."/>
            <person name="Groth M."/>
            <person name="Guda C."/>
            <person name="Hadaegh A."/>
            <person name="Iglesias-Rodriguez M.D."/>
            <person name="Jenkins J."/>
            <person name="Jones B.M."/>
            <person name="Lawson T."/>
            <person name="Leese F."/>
            <person name="Lindquist E."/>
            <person name="Lobanov A."/>
            <person name="Lomsadze A."/>
            <person name="Malik S.B."/>
            <person name="Marsh M.E."/>
            <person name="Mackinder L."/>
            <person name="Mock T."/>
            <person name="Mueller-Roeber B."/>
            <person name="Pagarete A."/>
            <person name="Parker M."/>
            <person name="Probert I."/>
            <person name="Quesneville H."/>
            <person name="Raines C."/>
            <person name="Rensing S.A."/>
            <person name="Riano-Pachon D.M."/>
            <person name="Richier S."/>
            <person name="Rokitta S."/>
            <person name="Shiraiwa Y."/>
            <person name="Soanes D.M."/>
            <person name="van der Giezen M."/>
            <person name="Wahlund T.M."/>
            <person name="Williams B."/>
            <person name="Wilson W."/>
            <person name="Wolfe G."/>
            <person name="Wurch L.L."/>
        </authorList>
    </citation>
    <scope>NUCLEOTIDE SEQUENCE</scope>
</reference>
<dbReference type="EnsemblProtists" id="EOD22363">
    <property type="protein sequence ID" value="EOD22363"/>
    <property type="gene ID" value="EMIHUDRAFT_240476"/>
</dbReference>
<dbReference type="Proteomes" id="UP000013827">
    <property type="component" value="Unassembled WGS sequence"/>
</dbReference>
<proteinExistence type="predicted"/>
<keyword evidence="2" id="KW-1185">Reference proteome</keyword>
<dbReference type="PaxDb" id="2903-EOD22363"/>